<organism evidence="1 2">
    <name type="scientific">Novosphingobium guangzhouense</name>
    <dbReference type="NCBI Taxonomy" id="1850347"/>
    <lineage>
        <taxon>Bacteria</taxon>
        <taxon>Pseudomonadati</taxon>
        <taxon>Pseudomonadota</taxon>
        <taxon>Alphaproteobacteria</taxon>
        <taxon>Sphingomonadales</taxon>
        <taxon>Sphingomonadaceae</taxon>
        <taxon>Novosphingobium</taxon>
    </lineage>
</organism>
<dbReference type="EMBL" id="LYMM01000035">
    <property type="protein sequence ID" value="PNU04412.1"/>
    <property type="molecule type" value="Genomic_DNA"/>
</dbReference>
<protein>
    <submittedName>
        <fullName evidence="1">Uncharacterized protein</fullName>
    </submittedName>
</protein>
<name>A0A2K2G071_9SPHN</name>
<dbReference type="RefSeq" id="WP_103096237.1">
    <property type="nucleotide sequence ID" value="NZ_LYMM01000035.1"/>
</dbReference>
<accession>A0A2K2G071</accession>
<dbReference type="OrthoDB" id="7869524at2"/>
<evidence type="ECO:0000313" key="2">
    <source>
        <dbReference type="Proteomes" id="UP000236327"/>
    </source>
</evidence>
<gene>
    <name evidence="1" type="ORF">A8V01_20090</name>
</gene>
<dbReference type="AlphaFoldDB" id="A0A2K2G071"/>
<keyword evidence="2" id="KW-1185">Reference proteome</keyword>
<dbReference type="Proteomes" id="UP000236327">
    <property type="component" value="Unassembled WGS sequence"/>
</dbReference>
<evidence type="ECO:0000313" key="1">
    <source>
        <dbReference type="EMBL" id="PNU04412.1"/>
    </source>
</evidence>
<comment type="caution">
    <text evidence="1">The sequence shown here is derived from an EMBL/GenBank/DDBJ whole genome shotgun (WGS) entry which is preliminary data.</text>
</comment>
<sequence length="151" mass="16625">MTHPMLQFSLSSNGDQWYLARGNGPDKTTVVHEANRSSGGAVTSISIEDFLRANPEAPERQDFVRLVADLLSNQLDDCKARKDILLIQLRDATEEDAANALLGAKVQLPLTTPYEALEFFNCMVDVVTGQRAIEVEEDAHRIRPGFGSTHG</sequence>
<proteinExistence type="predicted"/>
<reference evidence="1 2" key="1">
    <citation type="submission" date="2016-05" db="EMBL/GenBank/DDBJ databases">
        <title>Complete genome sequence of Novosphingobium guangzhouense SA925(T).</title>
        <authorList>
            <person name="Sha S."/>
        </authorList>
    </citation>
    <scope>NUCLEOTIDE SEQUENCE [LARGE SCALE GENOMIC DNA]</scope>
    <source>
        <strain evidence="1 2">SA925</strain>
    </source>
</reference>